<evidence type="ECO:0000313" key="2">
    <source>
        <dbReference type="EMBL" id="SCB46874.1"/>
    </source>
</evidence>
<dbReference type="InterPro" id="IPR011037">
    <property type="entry name" value="Pyrv_Knase-like_insert_dom_sf"/>
</dbReference>
<evidence type="ECO:0000313" key="3">
    <source>
        <dbReference type="Proteomes" id="UP000199205"/>
    </source>
</evidence>
<dbReference type="InterPro" id="IPR005302">
    <property type="entry name" value="MoCF_Sase_C"/>
</dbReference>
<organism evidence="2 3">
    <name type="scientific">Rhizobium lusitanum</name>
    <dbReference type="NCBI Taxonomy" id="293958"/>
    <lineage>
        <taxon>Bacteria</taxon>
        <taxon>Pseudomonadati</taxon>
        <taxon>Pseudomonadota</taxon>
        <taxon>Alphaproteobacteria</taxon>
        <taxon>Hyphomicrobiales</taxon>
        <taxon>Rhizobiaceae</taxon>
        <taxon>Rhizobium/Agrobacterium group</taxon>
        <taxon>Rhizobium</taxon>
    </lineage>
</organism>
<dbReference type="PANTHER" id="PTHR30212:SF2">
    <property type="entry name" value="PROTEIN YIIM"/>
    <property type="match status" value="1"/>
</dbReference>
<sequence>MKILAICVGAAETLPGRKSRTGINKHAVSGGVMIDEEGLIGDAICNREHHGGRDQAVYVEGSLTLDWWAKELGRPLEPGTFGENLVIEGLDNCAVAVGDRFIAGNLVLEATSARIPCATFAAKMGDPKFVRRYTRAGRPGIYCRVVQGGTLAAGAVVTYVPYAGSPVTMPEMMATFGRQLSRQDRARYLAAPIHYKLRAMLEGDAGNL</sequence>
<protein>
    <submittedName>
        <fullName evidence="2">MOSC domain-containing protein YiiM</fullName>
    </submittedName>
</protein>
<dbReference type="GO" id="GO:0030170">
    <property type="term" value="F:pyridoxal phosphate binding"/>
    <property type="evidence" value="ECO:0007669"/>
    <property type="project" value="InterPro"/>
</dbReference>
<name>A0A1C3X4E5_9HYPH</name>
<dbReference type="PANTHER" id="PTHR30212">
    <property type="entry name" value="PROTEIN YIIM"/>
    <property type="match status" value="1"/>
</dbReference>
<dbReference type="RefSeq" id="WP_092576498.1">
    <property type="nucleotide sequence ID" value="NZ_FMAF01000024.1"/>
</dbReference>
<dbReference type="Proteomes" id="UP000199205">
    <property type="component" value="Unassembled WGS sequence"/>
</dbReference>
<dbReference type="Gene3D" id="2.40.33.20">
    <property type="entry name" value="PK beta-barrel domain-like"/>
    <property type="match status" value="1"/>
</dbReference>
<evidence type="ECO:0000259" key="1">
    <source>
        <dbReference type="PROSITE" id="PS51340"/>
    </source>
</evidence>
<dbReference type="GO" id="GO:0003824">
    <property type="term" value="F:catalytic activity"/>
    <property type="evidence" value="ECO:0007669"/>
    <property type="project" value="InterPro"/>
</dbReference>
<dbReference type="EMBL" id="FMAF01000024">
    <property type="protein sequence ID" value="SCB46874.1"/>
    <property type="molecule type" value="Genomic_DNA"/>
</dbReference>
<reference evidence="2 3" key="1">
    <citation type="submission" date="2016-08" db="EMBL/GenBank/DDBJ databases">
        <authorList>
            <person name="Seilhamer J.J."/>
        </authorList>
    </citation>
    <scope>NUCLEOTIDE SEQUENCE [LARGE SCALE GENOMIC DNA]</scope>
    <source>
        <strain evidence="2 3">P1-7</strain>
    </source>
</reference>
<dbReference type="PROSITE" id="PS51340">
    <property type="entry name" value="MOSC"/>
    <property type="match status" value="1"/>
</dbReference>
<dbReference type="AlphaFoldDB" id="A0A1C3X4E5"/>
<accession>A0A1C3X4E5</accession>
<feature type="domain" description="MOSC" evidence="1">
    <location>
        <begin position="26"/>
        <end position="160"/>
    </location>
</feature>
<dbReference type="GO" id="GO:0030151">
    <property type="term" value="F:molybdenum ion binding"/>
    <property type="evidence" value="ECO:0007669"/>
    <property type="project" value="InterPro"/>
</dbReference>
<dbReference type="Pfam" id="PF03473">
    <property type="entry name" value="MOSC"/>
    <property type="match status" value="1"/>
</dbReference>
<proteinExistence type="predicted"/>
<dbReference type="OrthoDB" id="9786134at2"/>
<dbReference type="InterPro" id="IPR052353">
    <property type="entry name" value="Benzoxazolinone_Detox_Enz"/>
</dbReference>
<gene>
    <name evidence="2" type="ORF">GA0061101_12440</name>
</gene>
<dbReference type="SUPFAM" id="SSF50800">
    <property type="entry name" value="PK beta-barrel domain-like"/>
    <property type="match status" value="1"/>
</dbReference>